<dbReference type="Proteomes" id="UP000770661">
    <property type="component" value="Unassembled WGS sequence"/>
</dbReference>
<dbReference type="SUPFAM" id="SSF53474">
    <property type="entry name" value="alpha/beta-Hydrolases"/>
    <property type="match status" value="1"/>
</dbReference>
<gene>
    <name evidence="9" type="primary">LDAH</name>
    <name evidence="9" type="ORF">GWK47_039463</name>
</gene>
<evidence type="ECO:0000256" key="8">
    <source>
        <dbReference type="ARBA" id="ARBA00049527"/>
    </source>
</evidence>
<keyword evidence="10" id="KW-1185">Reference proteome</keyword>
<evidence type="ECO:0000256" key="3">
    <source>
        <dbReference type="ARBA" id="ARBA00019242"/>
    </source>
</evidence>
<sequence length="328" mass="37409">MDEDFAVVFRDTDYFFLVYNRMQRNLAAMSAPVTRHKVAVVGDPTEVLCVGKSLQEAPENLVLFIPGNPGVASYYTSTMQSLYTLLGGTHAVWTVSHAGHCLALPSLWPGRQHVYDLEQQVWHKIAFIEYHVPRGTKLTLVGHSIGCHIILRLLNHFQHRPNVTISRTFMLFPTIERMKETPNGRKLWPVLCYLRWLVVLLAWAVSLLPGKLKDAVLEWHFGADVAPCCVGATRELLHARVVQNMLWMAHSELLQVVQLDVETVERHKNKIMLYYGASDGWCPQTYLEDMRTRVDGVQAVLCEDGSEHAFVLRHSRQTAEKLARWIKS</sequence>
<dbReference type="GO" id="GO:0019915">
    <property type="term" value="P:lipid storage"/>
    <property type="evidence" value="ECO:0007669"/>
    <property type="project" value="InterPro"/>
</dbReference>
<evidence type="ECO:0000313" key="9">
    <source>
        <dbReference type="EMBL" id="KAG0724987.1"/>
    </source>
</evidence>
<comment type="caution">
    <text evidence="9">The sequence shown here is derived from an EMBL/GenBank/DDBJ whole genome shotgun (WGS) entry which is preliminary data.</text>
</comment>
<organism evidence="9 10">
    <name type="scientific">Chionoecetes opilio</name>
    <name type="common">Atlantic snow crab</name>
    <name type="synonym">Cancer opilio</name>
    <dbReference type="NCBI Taxonomy" id="41210"/>
    <lineage>
        <taxon>Eukaryota</taxon>
        <taxon>Metazoa</taxon>
        <taxon>Ecdysozoa</taxon>
        <taxon>Arthropoda</taxon>
        <taxon>Crustacea</taxon>
        <taxon>Multicrustacea</taxon>
        <taxon>Malacostraca</taxon>
        <taxon>Eumalacostraca</taxon>
        <taxon>Eucarida</taxon>
        <taxon>Decapoda</taxon>
        <taxon>Pleocyemata</taxon>
        <taxon>Brachyura</taxon>
        <taxon>Eubrachyura</taxon>
        <taxon>Majoidea</taxon>
        <taxon>Majidae</taxon>
        <taxon>Chionoecetes</taxon>
    </lineage>
</organism>
<protein>
    <recommendedName>
        <fullName evidence="3">Lipid droplet-associated hydrolase</fullName>
        <ecNumber evidence="7">3.1.1.13</ecNumber>
    </recommendedName>
    <alternativeName>
        <fullName evidence="6">Lipid droplet-associated serine hydrolase</fullName>
    </alternativeName>
</protein>
<dbReference type="EMBL" id="JACEEZ010006149">
    <property type="protein sequence ID" value="KAG0724987.1"/>
    <property type="molecule type" value="Genomic_DNA"/>
</dbReference>
<name>A0A8J4YD23_CHIOP</name>
<dbReference type="GO" id="GO:0004771">
    <property type="term" value="F:sterol ester esterase activity"/>
    <property type="evidence" value="ECO:0007669"/>
    <property type="project" value="UniProtKB-EC"/>
</dbReference>
<evidence type="ECO:0000256" key="6">
    <source>
        <dbReference type="ARBA" id="ARBA00031924"/>
    </source>
</evidence>
<dbReference type="OrthoDB" id="448051at2759"/>
<comment type="catalytic activity">
    <reaction evidence="8">
        <text>a cholesterol ester + H2O = cholesterol + a fatty acid + H(+)</text>
        <dbReference type="Rhea" id="RHEA:36403"/>
        <dbReference type="ChEBI" id="CHEBI:15377"/>
        <dbReference type="ChEBI" id="CHEBI:15378"/>
        <dbReference type="ChEBI" id="CHEBI:16113"/>
        <dbReference type="ChEBI" id="CHEBI:17002"/>
        <dbReference type="ChEBI" id="CHEBI:28868"/>
        <dbReference type="EC" id="3.1.1.13"/>
    </reaction>
    <physiologicalReaction direction="left-to-right" evidence="8">
        <dbReference type="Rhea" id="RHEA:36404"/>
    </physiologicalReaction>
</comment>
<dbReference type="EC" id="3.1.1.13" evidence="7"/>
<dbReference type="Gene3D" id="3.40.50.1820">
    <property type="entry name" value="alpha/beta hydrolase"/>
    <property type="match status" value="1"/>
</dbReference>
<proteinExistence type="inferred from homology"/>
<dbReference type="PANTHER" id="PTHR13390:SF0">
    <property type="entry name" value="LIPID DROPLET-ASSOCIATED HYDROLASE"/>
    <property type="match status" value="1"/>
</dbReference>
<reference evidence="9" key="1">
    <citation type="submission" date="2020-07" db="EMBL/GenBank/DDBJ databases">
        <title>The High-quality genome of the commercially important snow crab, Chionoecetes opilio.</title>
        <authorList>
            <person name="Jeong J.-H."/>
            <person name="Ryu S."/>
        </authorList>
    </citation>
    <scope>NUCLEOTIDE SEQUENCE</scope>
    <source>
        <strain evidence="9">MADBK_172401_WGS</strain>
        <tissue evidence="9">Digestive gland</tissue>
    </source>
</reference>
<evidence type="ECO:0000256" key="7">
    <source>
        <dbReference type="ARBA" id="ARBA00039150"/>
    </source>
</evidence>
<dbReference type="Pfam" id="PF10230">
    <property type="entry name" value="LIDHydrolase"/>
    <property type="match status" value="1"/>
</dbReference>
<evidence type="ECO:0000256" key="4">
    <source>
        <dbReference type="ARBA" id="ARBA00022677"/>
    </source>
</evidence>
<dbReference type="PANTHER" id="PTHR13390">
    <property type="entry name" value="LIPASE"/>
    <property type="match status" value="1"/>
</dbReference>
<keyword evidence="5 9" id="KW-0378">Hydrolase</keyword>
<evidence type="ECO:0000256" key="2">
    <source>
        <dbReference type="ARBA" id="ARBA00008300"/>
    </source>
</evidence>
<dbReference type="AlphaFoldDB" id="A0A8J4YD23"/>
<evidence type="ECO:0000256" key="1">
    <source>
        <dbReference type="ARBA" id="ARBA00004502"/>
    </source>
</evidence>
<dbReference type="InterPro" id="IPR029058">
    <property type="entry name" value="AB_hydrolase_fold"/>
</dbReference>
<keyword evidence="4" id="KW-0551">Lipid droplet</keyword>
<evidence type="ECO:0000313" key="10">
    <source>
        <dbReference type="Proteomes" id="UP000770661"/>
    </source>
</evidence>
<evidence type="ECO:0000256" key="5">
    <source>
        <dbReference type="ARBA" id="ARBA00022801"/>
    </source>
</evidence>
<accession>A0A8J4YD23</accession>
<comment type="similarity">
    <text evidence="2">Belongs to the AB hydrolase superfamily. LDAH family.</text>
</comment>
<comment type="subcellular location">
    <subcellularLocation>
        <location evidence="1">Lipid droplet</location>
    </subcellularLocation>
</comment>
<dbReference type="GO" id="GO:0005811">
    <property type="term" value="C:lipid droplet"/>
    <property type="evidence" value="ECO:0007669"/>
    <property type="project" value="UniProtKB-SubCell"/>
</dbReference>
<dbReference type="InterPro" id="IPR019363">
    <property type="entry name" value="LDAH"/>
</dbReference>